<protein>
    <submittedName>
        <fullName evidence="1">Uncharacterized protein</fullName>
    </submittedName>
</protein>
<evidence type="ECO:0000313" key="1">
    <source>
        <dbReference type="EMBL" id="RDY14766.1"/>
    </source>
</evidence>
<feature type="non-terminal residue" evidence="1">
    <location>
        <position position="1"/>
    </location>
</feature>
<gene>
    <name evidence="1" type="ORF">CR513_00117</name>
</gene>
<comment type="caution">
    <text evidence="1">The sequence shown here is derived from an EMBL/GenBank/DDBJ whole genome shotgun (WGS) entry which is preliminary data.</text>
</comment>
<organism evidence="1 2">
    <name type="scientific">Mucuna pruriens</name>
    <name type="common">Velvet bean</name>
    <name type="synonym">Dolichos pruriens</name>
    <dbReference type="NCBI Taxonomy" id="157652"/>
    <lineage>
        <taxon>Eukaryota</taxon>
        <taxon>Viridiplantae</taxon>
        <taxon>Streptophyta</taxon>
        <taxon>Embryophyta</taxon>
        <taxon>Tracheophyta</taxon>
        <taxon>Spermatophyta</taxon>
        <taxon>Magnoliopsida</taxon>
        <taxon>eudicotyledons</taxon>
        <taxon>Gunneridae</taxon>
        <taxon>Pentapetalae</taxon>
        <taxon>rosids</taxon>
        <taxon>fabids</taxon>
        <taxon>Fabales</taxon>
        <taxon>Fabaceae</taxon>
        <taxon>Papilionoideae</taxon>
        <taxon>50 kb inversion clade</taxon>
        <taxon>NPAAA clade</taxon>
        <taxon>indigoferoid/millettioid clade</taxon>
        <taxon>Phaseoleae</taxon>
        <taxon>Mucuna</taxon>
    </lineage>
</organism>
<keyword evidence="2" id="KW-1185">Reference proteome</keyword>
<accession>A0A371IIA6</accession>
<dbReference type="OrthoDB" id="1436818at2759"/>
<proteinExistence type="predicted"/>
<sequence length="86" mass="10220">MQENYINKVLDRFDMKDSKPGDSPTVETNLVSSSVTTMTLKEMRCKRFHVHQQRGVQCTLKFVLVLTLLLWWEFWVDCIKEKPKDK</sequence>
<reference evidence="1" key="1">
    <citation type="submission" date="2018-05" db="EMBL/GenBank/DDBJ databases">
        <title>Draft genome of Mucuna pruriens seed.</title>
        <authorList>
            <person name="Nnadi N.E."/>
            <person name="Vos R."/>
            <person name="Hasami M.H."/>
            <person name="Devisetty U.K."/>
            <person name="Aguiy J.C."/>
        </authorList>
    </citation>
    <scope>NUCLEOTIDE SEQUENCE [LARGE SCALE GENOMIC DNA]</scope>
    <source>
        <strain evidence="1">JCA_2017</strain>
    </source>
</reference>
<dbReference type="Proteomes" id="UP000257109">
    <property type="component" value="Unassembled WGS sequence"/>
</dbReference>
<dbReference type="EMBL" id="QJKJ01000019">
    <property type="protein sequence ID" value="RDY14766.1"/>
    <property type="molecule type" value="Genomic_DNA"/>
</dbReference>
<dbReference type="AlphaFoldDB" id="A0A371IIA6"/>
<evidence type="ECO:0000313" key="2">
    <source>
        <dbReference type="Proteomes" id="UP000257109"/>
    </source>
</evidence>
<name>A0A371IIA6_MUCPR</name>